<evidence type="ECO:0000256" key="4">
    <source>
        <dbReference type="ARBA" id="ARBA00019232"/>
    </source>
</evidence>
<feature type="active site" evidence="7">
    <location>
        <position position="64"/>
    </location>
</feature>
<accession>A0A6S6RS36</accession>
<dbReference type="InterPro" id="IPR019758">
    <property type="entry name" value="Pept_S26A_signal_pept_1_CS"/>
</dbReference>
<feature type="transmembrane region" description="Helical" evidence="8">
    <location>
        <begin position="6"/>
        <end position="22"/>
    </location>
</feature>
<evidence type="ECO:0000256" key="5">
    <source>
        <dbReference type="ARBA" id="ARBA00022670"/>
    </source>
</evidence>
<evidence type="ECO:0000256" key="6">
    <source>
        <dbReference type="ARBA" id="ARBA00022801"/>
    </source>
</evidence>
<evidence type="ECO:0000256" key="2">
    <source>
        <dbReference type="ARBA" id="ARBA00009370"/>
    </source>
</evidence>
<evidence type="ECO:0000256" key="8">
    <source>
        <dbReference type="RuleBase" id="RU003993"/>
    </source>
</evidence>
<dbReference type="PANTHER" id="PTHR43390">
    <property type="entry name" value="SIGNAL PEPTIDASE I"/>
    <property type="match status" value="1"/>
</dbReference>
<dbReference type="RefSeq" id="WP_180824580.1">
    <property type="nucleotide sequence ID" value="NZ_LR744089.1"/>
</dbReference>
<dbReference type="PROSITE" id="PS00760">
    <property type="entry name" value="SPASE_I_2"/>
    <property type="match status" value="1"/>
</dbReference>
<dbReference type="Proteomes" id="UP000510842">
    <property type="component" value="Chromosome"/>
</dbReference>
<evidence type="ECO:0000256" key="1">
    <source>
        <dbReference type="ARBA" id="ARBA00000677"/>
    </source>
</evidence>
<comment type="similarity">
    <text evidence="2 9">Belongs to the peptidase S26 family.</text>
</comment>
<comment type="catalytic activity">
    <reaction evidence="1 8">
        <text>Cleavage of hydrophobic, N-terminal signal or leader sequences from secreted and periplasmic proteins.</text>
        <dbReference type="EC" id="3.4.21.89"/>
    </reaction>
</comment>
<keyword evidence="8" id="KW-1133">Transmembrane helix</keyword>
<feature type="active site" evidence="7">
    <location>
        <position position="119"/>
    </location>
</feature>
<reference evidence="11 12" key="1">
    <citation type="submission" date="2019-12" db="EMBL/GenBank/DDBJ databases">
        <authorList>
            <person name="Santos-Garcia D."/>
            <person name="Santos-Garcia D."/>
            <person name="Santos-Garcia D."/>
        </authorList>
    </citation>
    <scope>NUCLEOTIDE SEQUENCE [LARGE SCALE GENOMIC DNA]</scope>
    <source>
        <strain evidence="11">PeMo</strain>
    </source>
</reference>
<dbReference type="EC" id="3.4.21.89" evidence="3 8"/>
<dbReference type="InterPro" id="IPR036286">
    <property type="entry name" value="LexA/Signal_pep-like_sf"/>
</dbReference>
<protein>
    <recommendedName>
        <fullName evidence="4 8">Signal peptidase I</fullName>
        <ecNumber evidence="3 8">3.4.21.89</ecNumber>
    </recommendedName>
</protein>
<organism evidence="11 12">
    <name type="scientific">Candidatus Portiera aleyrodidarum</name>
    <name type="common">primary endosymbiont of Bemisia tabaci</name>
    <dbReference type="NCBI Taxonomy" id="91844"/>
    <lineage>
        <taxon>Bacteria</taxon>
        <taxon>Pseudomonadati</taxon>
        <taxon>Pseudomonadota</taxon>
        <taxon>Gammaproteobacteria</taxon>
        <taxon>Candidatus Johnevansiales</taxon>
        <taxon>Candidatus Johnevansiaceae</taxon>
        <taxon>Candidatus Portiera</taxon>
    </lineage>
</organism>
<feature type="domain" description="Peptidase S26" evidence="10">
    <location>
        <begin position="34"/>
        <end position="222"/>
    </location>
</feature>
<gene>
    <name evidence="11" type="primary">lepB</name>
    <name evidence="11" type="ORF">PEMO_0067</name>
</gene>
<dbReference type="GO" id="GO:0004252">
    <property type="term" value="F:serine-type endopeptidase activity"/>
    <property type="evidence" value="ECO:0007669"/>
    <property type="project" value="InterPro"/>
</dbReference>
<keyword evidence="8" id="KW-0472">Membrane</keyword>
<dbReference type="InterPro" id="IPR019533">
    <property type="entry name" value="Peptidase_S26"/>
</dbReference>
<dbReference type="InterPro" id="IPR019756">
    <property type="entry name" value="Pept_S26A_signal_pept_1_Ser-AS"/>
</dbReference>
<keyword evidence="12" id="KW-1185">Reference proteome</keyword>
<evidence type="ECO:0000313" key="11">
    <source>
        <dbReference type="EMBL" id="CAA3705365.1"/>
    </source>
</evidence>
<feature type="transmembrane region" description="Helical" evidence="8">
    <location>
        <begin position="34"/>
        <end position="54"/>
    </location>
</feature>
<dbReference type="InterPro" id="IPR019757">
    <property type="entry name" value="Pept_S26A_signal_pept_1_Lys-AS"/>
</dbReference>
<dbReference type="PANTHER" id="PTHR43390:SF1">
    <property type="entry name" value="CHLOROPLAST PROCESSING PEPTIDASE"/>
    <property type="match status" value="1"/>
</dbReference>
<dbReference type="GO" id="GO:0009003">
    <property type="term" value="F:signal peptidase activity"/>
    <property type="evidence" value="ECO:0007669"/>
    <property type="project" value="UniProtKB-EC"/>
</dbReference>
<dbReference type="Gene3D" id="2.10.109.10">
    <property type="entry name" value="Umud Fragment, subunit A"/>
    <property type="match status" value="1"/>
</dbReference>
<evidence type="ECO:0000259" key="10">
    <source>
        <dbReference type="Pfam" id="PF10502"/>
    </source>
</evidence>
<dbReference type="PRINTS" id="PR00727">
    <property type="entry name" value="LEADERPTASE"/>
</dbReference>
<dbReference type="NCBIfam" id="TIGR02227">
    <property type="entry name" value="sigpep_I_bact"/>
    <property type="match status" value="1"/>
</dbReference>
<keyword evidence="8" id="KW-0812">Transmembrane</keyword>
<evidence type="ECO:0000313" key="12">
    <source>
        <dbReference type="Proteomes" id="UP000510842"/>
    </source>
</evidence>
<dbReference type="CDD" id="cd06530">
    <property type="entry name" value="S26_SPase_I"/>
    <property type="match status" value="1"/>
</dbReference>
<dbReference type="GO" id="GO:0016020">
    <property type="term" value="C:membrane"/>
    <property type="evidence" value="ECO:0007669"/>
    <property type="project" value="UniProtKB-SubCell"/>
</dbReference>
<dbReference type="GO" id="GO:0006465">
    <property type="term" value="P:signal peptide processing"/>
    <property type="evidence" value="ECO:0007669"/>
    <property type="project" value="InterPro"/>
</dbReference>
<dbReference type="PROSITE" id="PS00761">
    <property type="entry name" value="SPASE_I_3"/>
    <property type="match status" value="1"/>
</dbReference>
<proteinExistence type="inferred from homology"/>
<dbReference type="AlphaFoldDB" id="A0A6S6RS36"/>
<evidence type="ECO:0000256" key="3">
    <source>
        <dbReference type="ARBA" id="ARBA00013208"/>
    </source>
</evidence>
<comment type="subcellular location">
    <subcellularLocation>
        <location evidence="9">Membrane</location>
        <topology evidence="9">Multi-pass membrane protein</topology>
    </subcellularLocation>
</comment>
<name>A0A6S6RS36_9GAMM</name>
<keyword evidence="5 8" id="KW-0645">Protease</keyword>
<dbReference type="EMBL" id="LR744089">
    <property type="protein sequence ID" value="CAA3705365.1"/>
    <property type="molecule type" value="Genomic_DNA"/>
</dbReference>
<dbReference type="InterPro" id="IPR000223">
    <property type="entry name" value="Pept_S26A_signal_pept_1"/>
</dbReference>
<dbReference type="PROSITE" id="PS00501">
    <property type="entry name" value="SPASE_I_1"/>
    <property type="match status" value="1"/>
</dbReference>
<keyword evidence="6 8" id="KW-0378">Hydrolase</keyword>
<evidence type="ECO:0000256" key="7">
    <source>
        <dbReference type="PIRSR" id="PIRSR600223-1"/>
    </source>
</evidence>
<dbReference type="Pfam" id="PF10502">
    <property type="entry name" value="Peptidase_S26"/>
    <property type="match status" value="1"/>
</dbReference>
<sequence length="241" mass="28491">MDFSIFLVFAVIITGLISLMRFKKISIQDKHWYIEYIRSLFPVFLLVLLVRSFIFEPFQIASCSMLPTLHSGDFVIVNKFNYGLRLPIVNIKLLNIGKPTRGDVIVFKYPLDTKLDFIKRVIALPGDFITYTNKRILINGHEIPEKFIKNTFSTEIWLEDIDSNKHQLYHDPYYPNCVSYKKFFVPENYYFVMGDNRDHSNDSRYWGFVPEQNIVGRALAVWMHWGKNQILPNFYSIRIIK</sequence>
<dbReference type="SUPFAM" id="SSF51306">
    <property type="entry name" value="LexA/Signal peptidase"/>
    <property type="match status" value="1"/>
</dbReference>
<evidence type="ECO:0000256" key="9">
    <source>
        <dbReference type="RuleBase" id="RU362042"/>
    </source>
</evidence>